<evidence type="ECO:0000313" key="3">
    <source>
        <dbReference type="Proteomes" id="UP000267096"/>
    </source>
</evidence>
<dbReference type="Proteomes" id="UP000267096">
    <property type="component" value="Unassembled WGS sequence"/>
</dbReference>
<evidence type="ECO:0000259" key="1">
    <source>
        <dbReference type="PROSITE" id="PS50106"/>
    </source>
</evidence>
<feature type="domain" description="PDZ" evidence="1">
    <location>
        <begin position="24"/>
        <end position="69"/>
    </location>
</feature>
<evidence type="ECO:0000313" key="2">
    <source>
        <dbReference type="EMBL" id="VDK34605.1"/>
    </source>
</evidence>
<evidence type="ECO:0000313" key="4">
    <source>
        <dbReference type="WBParaSite" id="ASIM_0000907101-mRNA-1"/>
    </source>
</evidence>
<sequence>MPTNSDWADDLDDSYDERCSDVIAVRLDRNEAGSLGVQIASSGGAVFVKQITAEPAISNPNIQVGDRIITPIAS</sequence>
<dbReference type="AlphaFoldDB" id="A0A0M3JN31"/>
<dbReference type="Pfam" id="PF00595">
    <property type="entry name" value="PDZ"/>
    <property type="match status" value="1"/>
</dbReference>
<organism evidence="4">
    <name type="scientific">Anisakis simplex</name>
    <name type="common">Herring worm</name>
    <dbReference type="NCBI Taxonomy" id="6269"/>
    <lineage>
        <taxon>Eukaryota</taxon>
        <taxon>Metazoa</taxon>
        <taxon>Ecdysozoa</taxon>
        <taxon>Nematoda</taxon>
        <taxon>Chromadorea</taxon>
        <taxon>Rhabditida</taxon>
        <taxon>Spirurina</taxon>
        <taxon>Ascaridomorpha</taxon>
        <taxon>Ascaridoidea</taxon>
        <taxon>Anisakidae</taxon>
        <taxon>Anisakis</taxon>
        <taxon>Anisakis simplex complex</taxon>
    </lineage>
</organism>
<accession>A0A0M3JN31</accession>
<dbReference type="InterPro" id="IPR001478">
    <property type="entry name" value="PDZ"/>
</dbReference>
<proteinExistence type="predicted"/>
<protein>
    <submittedName>
        <fullName evidence="4">PDZ domain-containing protein</fullName>
    </submittedName>
</protein>
<reference evidence="2 3" key="2">
    <citation type="submission" date="2018-11" db="EMBL/GenBank/DDBJ databases">
        <authorList>
            <consortium name="Pathogen Informatics"/>
        </authorList>
    </citation>
    <scope>NUCLEOTIDE SEQUENCE [LARGE SCALE GENOMIC DNA]</scope>
</reference>
<dbReference type="InterPro" id="IPR036034">
    <property type="entry name" value="PDZ_sf"/>
</dbReference>
<dbReference type="EMBL" id="UYRR01025053">
    <property type="protein sequence ID" value="VDK34605.1"/>
    <property type="molecule type" value="Genomic_DNA"/>
</dbReference>
<dbReference type="WBParaSite" id="ASIM_0000907101-mRNA-1">
    <property type="protein sequence ID" value="ASIM_0000907101-mRNA-1"/>
    <property type="gene ID" value="ASIM_0000907101"/>
</dbReference>
<name>A0A0M3JN31_ANISI</name>
<dbReference type="SUPFAM" id="SSF50156">
    <property type="entry name" value="PDZ domain-like"/>
    <property type="match status" value="1"/>
</dbReference>
<gene>
    <name evidence="2" type="ORF">ASIM_LOCUS8817</name>
</gene>
<dbReference type="Gene3D" id="2.30.42.10">
    <property type="match status" value="1"/>
</dbReference>
<reference evidence="4" key="1">
    <citation type="submission" date="2017-02" db="UniProtKB">
        <authorList>
            <consortium name="WormBaseParasite"/>
        </authorList>
    </citation>
    <scope>IDENTIFICATION</scope>
</reference>
<keyword evidence="3" id="KW-1185">Reference proteome</keyword>
<dbReference type="PROSITE" id="PS50106">
    <property type="entry name" value="PDZ"/>
    <property type="match status" value="1"/>
</dbReference>